<keyword evidence="7" id="KW-0963">Cytoplasm</keyword>
<proteinExistence type="inferred from homology"/>
<dbReference type="SUPFAM" id="SSF53697">
    <property type="entry name" value="SIS domain"/>
    <property type="match status" value="1"/>
</dbReference>
<dbReference type="PROSITE" id="PS00174">
    <property type="entry name" value="P_GLUCOSE_ISOMERASE_2"/>
    <property type="match status" value="1"/>
</dbReference>
<dbReference type="Gene3D" id="3.40.50.10490">
    <property type="entry name" value="Glucose-6-phosphate isomerase like protein, domain 1"/>
    <property type="match status" value="2"/>
</dbReference>
<comment type="subcellular location">
    <subcellularLocation>
        <location evidence="7">Cytoplasm</location>
    </subcellularLocation>
</comment>
<dbReference type="InterPro" id="IPR035482">
    <property type="entry name" value="SIS_PGI_2"/>
</dbReference>
<evidence type="ECO:0000256" key="2">
    <source>
        <dbReference type="ARBA" id="ARBA00006604"/>
    </source>
</evidence>
<protein>
    <recommendedName>
        <fullName evidence="7">Glucose-6-phosphate isomerase</fullName>
        <shortName evidence="7">GPI</shortName>
        <ecNumber evidence="7">5.3.1.9</ecNumber>
    </recommendedName>
    <alternativeName>
        <fullName evidence="7">Phosphoglucose isomerase</fullName>
        <shortName evidence="7">PGI</shortName>
    </alternativeName>
    <alternativeName>
        <fullName evidence="7">Phosphohexose isomerase</fullName>
        <shortName evidence="7">PHI</shortName>
    </alternativeName>
</protein>
<name>A0A974PKA4_9HYPH</name>
<feature type="active site" description="Proton donor" evidence="7">
    <location>
        <position position="351"/>
    </location>
</feature>
<dbReference type="EMBL" id="CP063362">
    <property type="protein sequence ID" value="QRG04759.1"/>
    <property type="molecule type" value="Genomic_DNA"/>
</dbReference>
<gene>
    <name evidence="7 9" type="primary">pgi</name>
    <name evidence="9" type="ORF">EZH22_16490</name>
</gene>
<dbReference type="AlphaFoldDB" id="A0A974PKA4"/>
<comment type="similarity">
    <text evidence="2 7 8">Belongs to the GPI family.</text>
</comment>
<dbReference type="Pfam" id="PF00342">
    <property type="entry name" value="PGI"/>
    <property type="match status" value="1"/>
</dbReference>
<feature type="active site" evidence="7">
    <location>
        <position position="382"/>
    </location>
</feature>
<evidence type="ECO:0000256" key="5">
    <source>
        <dbReference type="ARBA" id="ARBA00023235"/>
    </source>
</evidence>
<dbReference type="Proteomes" id="UP000596427">
    <property type="component" value="Chromosome"/>
</dbReference>
<dbReference type="GO" id="GO:0048029">
    <property type="term" value="F:monosaccharide binding"/>
    <property type="evidence" value="ECO:0007669"/>
    <property type="project" value="TreeGrafter"/>
</dbReference>
<evidence type="ECO:0000256" key="6">
    <source>
        <dbReference type="ARBA" id="ARBA00029321"/>
    </source>
</evidence>
<dbReference type="InterPro" id="IPR001672">
    <property type="entry name" value="G6P_Isomerase"/>
</dbReference>
<evidence type="ECO:0000313" key="10">
    <source>
        <dbReference type="Proteomes" id="UP000596427"/>
    </source>
</evidence>
<comment type="pathway">
    <text evidence="1 7 8">Carbohydrate degradation; glycolysis; D-glyceraldehyde 3-phosphate and glycerone phosphate from D-glucose: step 2/4.</text>
</comment>
<evidence type="ECO:0000256" key="7">
    <source>
        <dbReference type="HAMAP-Rule" id="MF_00473"/>
    </source>
</evidence>
<dbReference type="GO" id="GO:0004347">
    <property type="term" value="F:glucose-6-phosphate isomerase activity"/>
    <property type="evidence" value="ECO:0007669"/>
    <property type="project" value="UniProtKB-UniRule"/>
</dbReference>
<keyword evidence="4 7" id="KW-0324">Glycolysis</keyword>
<accession>A0A974PKA4</accession>
<dbReference type="RefSeq" id="WP_203191637.1">
    <property type="nucleotide sequence ID" value="NZ_CP063362.1"/>
</dbReference>
<dbReference type="HAMAP" id="MF_00473">
    <property type="entry name" value="G6P_isomerase"/>
    <property type="match status" value="1"/>
</dbReference>
<dbReference type="CDD" id="cd05016">
    <property type="entry name" value="SIS_PGI_2"/>
    <property type="match status" value="1"/>
</dbReference>
<dbReference type="GO" id="GO:0005829">
    <property type="term" value="C:cytosol"/>
    <property type="evidence" value="ECO:0007669"/>
    <property type="project" value="TreeGrafter"/>
</dbReference>
<evidence type="ECO:0000256" key="3">
    <source>
        <dbReference type="ARBA" id="ARBA00022432"/>
    </source>
</evidence>
<dbReference type="GO" id="GO:0051156">
    <property type="term" value="P:glucose 6-phosphate metabolic process"/>
    <property type="evidence" value="ECO:0007669"/>
    <property type="project" value="TreeGrafter"/>
</dbReference>
<dbReference type="NCBIfam" id="NF001211">
    <property type="entry name" value="PRK00179.1"/>
    <property type="match status" value="1"/>
</dbReference>
<reference evidence="9 10" key="1">
    <citation type="submission" date="2020-10" db="EMBL/GenBank/DDBJ databases">
        <title>Degradation of 1,4-Dioxane by Xanthobacter sp. YN2, via a Novel Group-2 Soluble Di-Iron Monooxygenase.</title>
        <authorList>
            <person name="Ma F."/>
            <person name="Wang Y."/>
            <person name="Yang J."/>
            <person name="Guo H."/>
            <person name="Su D."/>
            <person name="Yu L."/>
        </authorList>
    </citation>
    <scope>NUCLEOTIDE SEQUENCE [LARGE SCALE GENOMIC DNA]</scope>
    <source>
        <strain evidence="9 10">YN2</strain>
    </source>
</reference>
<keyword evidence="5 7" id="KW-0413">Isomerase</keyword>
<dbReference type="CDD" id="cd05015">
    <property type="entry name" value="SIS_PGI_1"/>
    <property type="match status" value="1"/>
</dbReference>
<keyword evidence="10" id="KW-1185">Reference proteome</keyword>
<dbReference type="GO" id="GO:0006094">
    <property type="term" value="P:gluconeogenesis"/>
    <property type="evidence" value="ECO:0007669"/>
    <property type="project" value="UniProtKB-UniRule"/>
</dbReference>
<dbReference type="InterPro" id="IPR023096">
    <property type="entry name" value="G6P_Isomerase_C"/>
</dbReference>
<dbReference type="PROSITE" id="PS51463">
    <property type="entry name" value="P_GLUCOSE_ISOMERASE_3"/>
    <property type="match status" value="1"/>
</dbReference>
<dbReference type="EC" id="5.3.1.9" evidence="7"/>
<dbReference type="KEGG" id="xdi:EZH22_16490"/>
<dbReference type="Gene3D" id="1.10.1390.10">
    <property type="match status" value="1"/>
</dbReference>
<comment type="function">
    <text evidence="7">Catalyzes the reversible isomerization of glucose-6-phosphate to fructose-6-phosphate.</text>
</comment>
<sequence length="547" mass="58646">MTADRSAIDSAFEALVTVRRGQTGQILDLFAVPDRFERFSCAYGDLLLDFSKTAISQEALKRLLDLAAAAQVETQREAMFAGDHINLTEDRAVLHTALRERSGDPLPVDGIDVQPGIEETLQRLSAFASGVRDGRIAGARGHAFTDVVNIGIGGSDLGPAMVTGALAPYHDGPRCHFVSNVDGAHIADLLKRLDPISTLFIVASKTFTTVETMCNAATARAFIAGALGEEAVGAHFAAVSTARDQVAAFGIAAERTFGFWDWVGGRYSVWSAVGLPVMIAIGPDRFGEFLAGAAAMDAHFRSAPLDQNLPVLFALVGLWHRNVCSYPSRAIIPYDQRLARLPAYLQQLDMESNGKSVTRDGQKTARATGPIVWGEPGTNAQHAFFQLLHQGTDIVPVEFLVAAEGHEPELRNHQDLLVANCLAQSEALMRGRSLEQAAAQLAAKGLAEEEVARLAPHRVFPGDRPSVTIAYAVLDPFTLGRIIALYEHRVFVEAAVWDINAFDQWGVELGKELATQFLPAMTGAPLPAGTSPSTAGLLAHLKGLAQA</sequence>
<dbReference type="GO" id="GO:0006096">
    <property type="term" value="P:glycolytic process"/>
    <property type="evidence" value="ECO:0007669"/>
    <property type="project" value="UniProtKB-UniRule"/>
</dbReference>
<comment type="catalytic activity">
    <reaction evidence="6 7 8">
        <text>alpha-D-glucose 6-phosphate = beta-D-fructose 6-phosphate</text>
        <dbReference type="Rhea" id="RHEA:11816"/>
        <dbReference type="ChEBI" id="CHEBI:57634"/>
        <dbReference type="ChEBI" id="CHEBI:58225"/>
        <dbReference type="EC" id="5.3.1.9"/>
    </reaction>
</comment>
<evidence type="ECO:0000256" key="1">
    <source>
        <dbReference type="ARBA" id="ARBA00004926"/>
    </source>
</evidence>
<dbReference type="PRINTS" id="PR00662">
    <property type="entry name" value="G6PISOMERASE"/>
</dbReference>
<comment type="pathway">
    <text evidence="7">Carbohydrate biosynthesis; gluconeogenesis.</text>
</comment>
<dbReference type="InterPro" id="IPR046348">
    <property type="entry name" value="SIS_dom_sf"/>
</dbReference>
<evidence type="ECO:0000256" key="4">
    <source>
        <dbReference type="ARBA" id="ARBA00023152"/>
    </source>
</evidence>
<dbReference type="GO" id="GO:0097367">
    <property type="term" value="F:carbohydrate derivative binding"/>
    <property type="evidence" value="ECO:0007669"/>
    <property type="project" value="InterPro"/>
</dbReference>
<organism evidence="9 10">
    <name type="scientific">Xanthobacter dioxanivorans</name>
    <dbReference type="NCBI Taxonomy" id="2528964"/>
    <lineage>
        <taxon>Bacteria</taxon>
        <taxon>Pseudomonadati</taxon>
        <taxon>Pseudomonadota</taxon>
        <taxon>Alphaproteobacteria</taxon>
        <taxon>Hyphomicrobiales</taxon>
        <taxon>Xanthobacteraceae</taxon>
        <taxon>Xanthobacter</taxon>
    </lineage>
</organism>
<keyword evidence="3 7" id="KW-0312">Gluconeogenesis</keyword>
<dbReference type="PANTHER" id="PTHR11469:SF1">
    <property type="entry name" value="GLUCOSE-6-PHOSPHATE ISOMERASE"/>
    <property type="match status" value="1"/>
</dbReference>
<feature type="active site" evidence="7">
    <location>
        <position position="511"/>
    </location>
</feature>
<evidence type="ECO:0000256" key="8">
    <source>
        <dbReference type="RuleBase" id="RU000612"/>
    </source>
</evidence>
<dbReference type="PANTHER" id="PTHR11469">
    <property type="entry name" value="GLUCOSE-6-PHOSPHATE ISOMERASE"/>
    <property type="match status" value="1"/>
</dbReference>
<evidence type="ECO:0000313" key="9">
    <source>
        <dbReference type="EMBL" id="QRG04759.1"/>
    </source>
</evidence>
<dbReference type="InterPro" id="IPR035476">
    <property type="entry name" value="SIS_PGI_1"/>
</dbReference>
<dbReference type="PROSITE" id="PS00765">
    <property type="entry name" value="P_GLUCOSE_ISOMERASE_1"/>
    <property type="match status" value="1"/>
</dbReference>
<dbReference type="InterPro" id="IPR018189">
    <property type="entry name" value="Phosphoglucose_isomerase_CS"/>
</dbReference>